<dbReference type="EMBL" id="UGTW01000001">
    <property type="protein sequence ID" value="SUC17302.1"/>
    <property type="molecule type" value="Genomic_DNA"/>
</dbReference>
<protein>
    <submittedName>
        <fullName evidence="1">Uncharacterized protein</fullName>
    </submittedName>
</protein>
<dbReference type="AlphaFoldDB" id="A0A379FCT3"/>
<evidence type="ECO:0000313" key="1">
    <source>
        <dbReference type="EMBL" id="SUC17302.1"/>
    </source>
</evidence>
<name>A0A379FCT3_PROVU</name>
<reference evidence="1 2" key="1">
    <citation type="submission" date="2018-06" db="EMBL/GenBank/DDBJ databases">
        <authorList>
            <consortium name="Pathogen Informatics"/>
            <person name="Doyle S."/>
        </authorList>
    </citation>
    <scope>NUCLEOTIDE SEQUENCE [LARGE SCALE GENOMIC DNA]</scope>
    <source>
        <strain evidence="1 2">NCTC10376</strain>
    </source>
</reference>
<dbReference type="GeneID" id="93393897"/>
<accession>A0A379FCT3</accession>
<sequence length="83" mass="9716">MVEVIFSVYPESGAPRNVTGQILTKEYGSLSDFELAKIDEMICLQHGENEEEISLWKVKNVKRIIRKNKDVYIVSCFFHFEFK</sequence>
<evidence type="ECO:0000313" key="2">
    <source>
        <dbReference type="Proteomes" id="UP000254331"/>
    </source>
</evidence>
<gene>
    <name evidence="1" type="ORF">NCTC10376_03245</name>
</gene>
<dbReference type="Proteomes" id="UP000254331">
    <property type="component" value="Unassembled WGS sequence"/>
</dbReference>
<organism evidence="1 2">
    <name type="scientific">Proteus vulgaris</name>
    <dbReference type="NCBI Taxonomy" id="585"/>
    <lineage>
        <taxon>Bacteria</taxon>
        <taxon>Pseudomonadati</taxon>
        <taxon>Pseudomonadota</taxon>
        <taxon>Gammaproteobacteria</taxon>
        <taxon>Enterobacterales</taxon>
        <taxon>Morganellaceae</taxon>
        <taxon>Proteus</taxon>
    </lineage>
</organism>
<proteinExistence type="predicted"/>
<dbReference type="RefSeq" id="WP_036935774.1">
    <property type="nucleotide sequence ID" value="NZ_CABMNT010000001.1"/>
</dbReference>